<evidence type="ECO:0000313" key="1">
    <source>
        <dbReference type="EMBL" id="MFD1939593.1"/>
    </source>
</evidence>
<accession>A0ABW4TC40</accession>
<organism evidence="1 2">
    <name type="scientific">Nonomuraea mangrovi</name>
    <dbReference type="NCBI Taxonomy" id="2316207"/>
    <lineage>
        <taxon>Bacteria</taxon>
        <taxon>Bacillati</taxon>
        <taxon>Actinomycetota</taxon>
        <taxon>Actinomycetes</taxon>
        <taxon>Streptosporangiales</taxon>
        <taxon>Streptosporangiaceae</taxon>
        <taxon>Nonomuraea</taxon>
    </lineage>
</organism>
<comment type="caution">
    <text evidence="1">The sequence shown here is derived from an EMBL/GenBank/DDBJ whole genome shotgun (WGS) entry which is preliminary data.</text>
</comment>
<dbReference type="Proteomes" id="UP001597368">
    <property type="component" value="Unassembled WGS sequence"/>
</dbReference>
<sequence length="48" mass="5739">MTITQYIRRPSRHIFKLEQPQAQTIRERDELVYRLTALQPCGCRPARP</sequence>
<dbReference type="EMBL" id="JBHUFV010000085">
    <property type="protein sequence ID" value="MFD1939593.1"/>
    <property type="molecule type" value="Genomic_DNA"/>
</dbReference>
<name>A0ABW4TC40_9ACTN</name>
<dbReference type="RefSeq" id="WP_379582017.1">
    <property type="nucleotide sequence ID" value="NZ_JBHUFV010000085.1"/>
</dbReference>
<gene>
    <name evidence="1" type="ORF">ACFSKW_49850</name>
</gene>
<keyword evidence="2" id="KW-1185">Reference proteome</keyword>
<reference evidence="2" key="1">
    <citation type="journal article" date="2019" name="Int. J. Syst. Evol. Microbiol.">
        <title>The Global Catalogue of Microorganisms (GCM) 10K type strain sequencing project: providing services to taxonomists for standard genome sequencing and annotation.</title>
        <authorList>
            <consortium name="The Broad Institute Genomics Platform"/>
            <consortium name="The Broad Institute Genome Sequencing Center for Infectious Disease"/>
            <person name="Wu L."/>
            <person name="Ma J."/>
        </authorList>
    </citation>
    <scope>NUCLEOTIDE SEQUENCE [LARGE SCALE GENOMIC DNA]</scope>
    <source>
        <strain evidence="2">ICMP 6774ER</strain>
    </source>
</reference>
<evidence type="ECO:0000313" key="2">
    <source>
        <dbReference type="Proteomes" id="UP001597368"/>
    </source>
</evidence>
<protein>
    <submittedName>
        <fullName evidence="1">Uncharacterized protein</fullName>
    </submittedName>
</protein>
<proteinExistence type="predicted"/>